<evidence type="ECO:0008006" key="3">
    <source>
        <dbReference type="Google" id="ProtNLM"/>
    </source>
</evidence>
<feature type="region of interest" description="Disordered" evidence="1">
    <location>
        <begin position="518"/>
        <end position="562"/>
    </location>
</feature>
<organism evidence="2">
    <name type="scientific">marine sediment metagenome</name>
    <dbReference type="NCBI Taxonomy" id="412755"/>
    <lineage>
        <taxon>unclassified sequences</taxon>
        <taxon>metagenomes</taxon>
        <taxon>ecological metagenomes</taxon>
    </lineage>
</organism>
<name>A0A0F9G7K4_9ZZZZ</name>
<reference evidence="2" key="1">
    <citation type="journal article" date="2015" name="Nature">
        <title>Complex archaea that bridge the gap between prokaryotes and eukaryotes.</title>
        <authorList>
            <person name="Spang A."/>
            <person name="Saw J.H."/>
            <person name="Jorgensen S.L."/>
            <person name="Zaremba-Niedzwiedzka K."/>
            <person name="Martijn J."/>
            <person name="Lind A.E."/>
            <person name="van Eijk R."/>
            <person name="Schleper C."/>
            <person name="Guy L."/>
            <person name="Ettema T.J."/>
        </authorList>
    </citation>
    <scope>NUCLEOTIDE SEQUENCE</scope>
</reference>
<gene>
    <name evidence="2" type="ORF">LCGC14_1861020</name>
</gene>
<dbReference type="AlphaFoldDB" id="A0A0F9G7K4"/>
<feature type="compositionally biased region" description="Basic and acidic residues" evidence="1">
    <location>
        <begin position="518"/>
        <end position="534"/>
    </location>
</feature>
<protein>
    <recommendedName>
        <fullName evidence="3">Portal protein</fullName>
    </recommendedName>
</protein>
<feature type="region of interest" description="Disordered" evidence="1">
    <location>
        <begin position="288"/>
        <end position="308"/>
    </location>
</feature>
<comment type="caution">
    <text evidence="2">The sequence shown here is derived from an EMBL/GenBank/DDBJ whole genome shotgun (WGS) entry which is preliminary data.</text>
</comment>
<feature type="compositionally biased region" description="Basic and acidic residues" evidence="1">
    <location>
        <begin position="288"/>
        <end position="301"/>
    </location>
</feature>
<sequence>MATYLEKVKDERTRNSGLYSRMDADKNLLYLKPFVMLGKDKVSEVPNIRNSTMNDPAVFFANVTSNLGASVEQRVVESDDEKFDTKFVEDVLDAGFGAAGLRRAEGGEPQLNPYADEKSCIRGAVVARCLFQMVDGVLDPDITPWDRRYFEGVRGIKGLAWGSYTTWGTKDEIEAEAWVKESKGLNDVLRGKDKDIEKLDVWDTEHNEIWVDEKLVFEQPHTFGFTPVAMQTVTLGSMLADKDSLSHQGESIFFLFRDLVDELNELASIAKTINFDTVKGALQYASDEGGRAKAPKHEKVTKPGSVTSVEKGGGFNGMPIKDVMNAYLQLMQVVESRIQRGSLSSIDLGIMPGQPPAAMALSQISEGRDQVVVPRWGVRGLLNQQLSYMMIEQLKQIGGTIELGARGHKQSFSVSKLEGEYDITFKYFIKDPKLDAARSSVAASFGNLMSKRTKMRDVIRYEDPEGEENQLEIEEAEHVFPIIKQARIIRTLYDSENENDVADAQLAELSMGISLDKLESGELDELPPKEEERPQQIPIGISEPSSAKRASDLSRTPVGGGE</sequence>
<evidence type="ECO:0000256" key="1">
    <source>
        <dbReference type="SAM" id="MobiDB-lite"/>
    </source>
</evidence>
<accession>A0A0F9G7K4</accession>
<evidence type="ECO:0000313" key="2">
    <source>
        <dbReference type="EMBL" id="KKL94804.1"/>
    </source>
</evidence>
<proteinExistence type="predicted"/>
<dbReference type="EMBL" id="LAZR01018833">
    <property type="protein sequence ID" value="KKL94804.1"/>
    <property type="molecule type" value="Genomic_DNA"/>
</dbReference>